<dbReference type="AlphaFoldDB" id="A0A6I2MIJ2"/>
<gene>
    <name evidence="2" type="ORF">GJU41_23380</name>
</gene>
<dbReference type="Proteomes" id="UP000441585">
    <property type="component" value="Unassembled WGS sequence"/>
</dbReference>
<sequence length="52" mass="6066">MDIISAPLLLVIIMTVVGMYIVYVLLHWFINKKKQKEIDPNEVVVKKQDELP</sequence>
<accession>A0A6I2MIJ2</accession>
<proteinExistence type="predicted"/>
<protein>
    <submittedName>
        <fullName evidence="2">Uncharacterized protein</fullName>
    </submittedName>
</protein>
<evidence type="ECO:0000313" key="2">
    <source>
        <dbReference type="EMBL" id="MRX56886.1"/>
    </source>
</evidence>
<dbReference type="EMBL" id="WKKF01000018">
    <property type="protein sequence ID" value="MRX56886.1"/>
    <property type="molecule type" value="Genomic_DNA"/>
</dbReference>
<reference evidence="2 3" key="1">
    <citation type="submission" date="2019-11" db="EMBL/GenBank/DDBJ databases">
        <title>Bacillus idriensis genome.</title>
        <authorList>
            <person name="Konopka E.N."/>
            <person name="Newman J.D."/>
        </authorList>
    </citation>
    <scope>NUCLEOTIDE SEQUENCE [LARGE SCALE GENOMIC DNA]</scope>
    <source>
        <strain evidence="2 3">DSM 19097</strain>
    </source>
</reference>
<evidence type="ECO:0000313" key="3">
    <source>
        <dbReference type="Proteomes" id="UP000441585"/>
    </source>
</evidence>
<comment type="caution">
    <text evidence="2">The sequence shown here is derived from an EMBL/GenBank/DDBJ whole genome shotgun (WGS) entry which is preliminary data.</text>
</comment>
<keyword evidence="1" id="KW-0472">Membrane</keyword>
<keyword evidence="1" id="KW-0812">Transmembrane</keyword>
<dbReference type="RefSeq" id="WP_154319742.1">
    <property type="nucleotide sequence ID" value="NZ_CAJGAA010000007.1"/>
</dbReference>
<feature type="transmembrane region" description="Helical" evidence="1">
    <location>
        <begin position="6"/>
        <end position="26"/>
    </location>
</feature>
<organism evidence="2 3">
    <name type="scientific">Metabacillus idriensis</name>
    <dbReference type="NCBI Taxonomy" id="324768"/>
    <lineage>
        <taxon>Bacteria</taxon>
        <taxon>Bacillati</taxon>
        <taxon>Bacillota</taxon>
        <taxon>Bacilli</taxon>
        <taxon>Bacillales</taxon>
        <taxon>Bacillaceae</taxon>
        <taxon>Metabacillus</taxon>
    </lineage>
</organism>
<keyword evidence="1" id="KW-1133">Transmembrane helix</keyword>
<evidence type="ECO:0000256" key="1">
    <source>
        <dbReference type="SAM" id="Phobius"/>
    </source>
</evidence>
<name>A0A6I2MIJ2_9BACI</name>
<keyword evidence="3" id="KW-1185">Reference proteome</keyword>